<dbReference type="GO" id="GO:0005829">
    <property type="term" value="C:cytosol"/>
    <property type="evidence" value="ECO:0007669"/>
    <property type="project" value="TreeGrafter"/>
</dbReference>
<keyword evidence="4" id="KW-1185">Reference proteome</keyword>
<keyword evidence="1" id="KW-0560">Oxidoreductase</keyword>
<protein>
    <submittedName>
        <fullName evidence="3">PPOX class probable F420-dependent enzyme</fullName>
    </submittedName>
</protein>
<dbReference type="InterPro" id="IPR019920">
    <property type="entry name" value="F420-binding_dom_put"/>
</dbReference>
<dbReference type="PANTHER" id="PTHR35176">
    <property type="entry name" value="HEME OXYGENASE HI_0854-RELATED"/>
    <property type="match status" value="1"/>
</dbReference>
<name>A0A852W0H5_PSEA5</name>
<dbReference type="InterPro" id="IPR012349">
    <property type="entry name" value="Split_barrel_FMN-bd"/>
</dbReference>
<evidence type="ECO:0000313" key="3">
    <source>
        <dbReference type="EMBL" id="NYG02059.1"/>
    </source>
</evidence>
<dbReference type="Pfam" id="PF01243">
    <property type="entry name" value="PNPOx_N"/>
    <property type="match status" value="1"/>
</dbReference>
<sequence>MSTPIALPAPVLELLRSGVRCFVATTDADGKPQLTQTWVDTDGTHVLVNTVEGHRKLANLRRDPRVSVAVCGTDDAAYWGLRGHVVAFTKEGAAEHIDELAQRYTGGPYRAVPGSAGARVLLRIAVDRVVHRPW</sequence>
<dbReference type="NCBIfam" id="TIGR03618">
    <property type="entry name" value="Rv1155_F420"/>
    <property type="match status" value="1"/>
</dbReference>
<evidence type="ECO:0000313" key="4">
    <source>
        <dbReference type="Proteomes" id="UP000549695"/>
    </source>
</evidence>
<evidence type="ECO:0000256" key="1">
    <source>
        <dbReference type="ARBA" id="ARBA00023002"/>
    </source>
</evidence>
<dbReference type="InterPro" id="IPR052019">
    <property type="entry name" value="F420H2_bilvrd_red/Heme_oxyg"/>
</dbReference>
<dbReference type="EMBL" id="JACCCZ010000001">
    <property type="protein sequence ID" value="NYG02059.1"/>
    <property type="molecule type" value="Genomic_DNA"/>
</dbReference>
<dbReference type="Proteomes" id="UP000549695">
    <property type="component" value="Unassembled WGS sequence"/>
</dbReference>
<proteinExistence type="predicted"/>
<organism evidence="3 4">
    <name type="scientific">Pseudonocardia alni</name>
    <name type="common">Amycolata alni</name>
    <dbReference type="NCBI Taxonomy" id="33907"/>
    <lineage>
        <taxon>Bacteria</taxon>
        <taxon>Bacillati</taxon>
        <taxon>Actinomycetota</taxon>
        <taxon>Actinomycetes</taxon>
        <taxon>Pseudonocardiales</taxon>
        <taxon>Pseudonocardiaceae</taxon>
        <taxon>Pseudonocardia</taxon>
    </lineage>
</organism>
<dbReference type="Gene3D" id="2.30.110.10">
    <property type="entry name" value="Electron Transport, Fmn-binding Protein, Chain A"/>
    <property type="match status" value="1"/>
</dbReference>
<gene>
    <name evidence="3" type="ORF">HDA37_002344</name>
</gene>
<comment type="caution">
    <text evidence="3">The sequence shown here is derived from an EMBL/GenBank/DDBJ whole genome shotgun (WGS) entry which is preliminary data.</text>
</comment>
<dbReference type="SUPFAM" id="SSF50475">
    <property type="entry name" value="FMN-binding split barrel"/>
    <property type="match status" value="1"/>
</dbReference>
<dbReference type="RefSeq" id="WP_253066873.1">
    <property type="nucleotide sequence ID" value="NZ_BAAAJZ010000001.1"/>
</dbReference>
<feature type="domain" description="Pyridoxamine 5'-phosphate oxidase N-terminal" evidence="2">
    <location>
        <begin position="12"/>
        <end position="129"/>
    </location>
</feature>
<dbReference type="GO" id="GO:0016627">
    <property type="term" value="F:oxidoreductase activity, acting on the CH-CH group of donors"/>
    <property type="evidence" value="ECO:0007669"/>
    <property type="project" value="TreeGrafter"/>
</dbReference>
<dbReference type="PANTHER" id="PTHR35176:SF6">
    <property type="entry name" value="HEME OXYGENASE HI_0854-RELATED"/>
    <property type="match status" value="1"/>
</dbReference>
<dbReference type="InterPro" id="IPR011576">
    <property type="entry name" value="Pyridox_Oxase_N"/>
</dbReference>
<evidence type="ECO:0000259" key="2">
    <source>
        <dbReference type="Pfam" id="PF01243"/>
    </source>
</evidence>
<accession>A0A852W0H5</accession>
<dbReference type="GO" id="GO:0070967">
    <property type="term" value="F:coenzyme F420 binding"/>
    <property type="evidence" value="ECO:0007669"/>
    <property type="project" value="TreeGrafter"/>
</dbReference>
<reference evidence="3 4" key="1">
    <citation type="submission" date="2020-07" db="EMBL/GenBank/DDBJ databases">
        <title>Sequencing the genomes of 1000 actinobacteria strains.</title>
        <authorList>
            <person name="Klenk H.-P."/>
        </authorList>
    </citation>
    <scope>NUCLEOTIDE SEQUENCE [LARGE SCALE GENOMIC DNA]</scope>
    <source>
        <strain evidence="3 4">DSM 44749</strain>
    </source>
</reference>
<dbReference type="GeneID" id="98052114"/>
<dbReference type="AlphaFoldDB" id="A0A852W0H5"/>